<keyword evidence="3" id="KW-0328">Glycosyltransferase</keyword>
<evidence type="ECO:0000256" key="6">
    <source>
        <dbReference type="ARBA" id="ARBA00037281"/>
    </source>
</evidence>
<dbReference type="PANTHER" id="PTHR43646">
    <property type="entry name" value="GLYCOSYLTRANSFERASE"/>
    <property type="match status" value="1"/>
</dbReference>
<protein>
    <recommendedName>
        <fullName evidence="9">4,4'-diaponeurosporenoate glycosyltransferase</fullName>
    </recommendedName>
</protein>
<dbReference type="SUPFAM" id="SSF53448">
    <property type="entry name" value="Nucleotide-diphospho-sugar transferases"/>
    <property type="match status" value="2"/>
</dbReference>
<keyword evidence="4" id="KW-0808">Transferase</keyword>
<dbReference type="EMBL" id="CADCVI010000237">
    <property type="protein sequence ID" value="CAA9492718.1"/>
    <property type="molecule type" value="Genomic_DNA"/>
</dbReference>
<evidence type="ECO:0000256" key="3">
    <source>
        <dbReference type="ARBA" id="ARBA00022676"/>
    </source>
</evidence>
<evidence type="ECO:0000256" key="8">
    <source>
        <dbReference type="ARBA" id="ARBA00038120"/>
    </source>
</evidence>
<dbReference type="GO" id="GO:0005886">
    <property type="term" value="C:plasma membrane"/>
    <property type="evidence" value="ECO:0007669"/>
    <property type="project" value="UniProtKB-SubCell"/>
</dbReference>
<feature type="domain" description="Glycosyltransferase 2-like" evidence="11">
    <location>
        <begin position="13"/>
        <end position="154"/>
    </location>
</feature>
<evidence type="ECO:0000256" key="9">
    <source>
        <dbReference type="ARBA" id="ARBA00040345"/>
    </source>
</evidence>
<keyword evidence="2" id="KW-1003">Cell membrane</keyword>
<dbReference type="AlphaFoldDB" id="A0A6J4S9V5"/>
<evidence type="ECO:0000313" key="12">
    <source>
        <dbReference type="EMBL" id="CAA9492718.1"/>
    </source>
</evidence>
<dbReference type="GO" id="GO:0016757">
    <property type="term" value="F:glycosyltransferase activity"/>
    <property type="evidence" value="ECO:0007669"/>
    <property type="project" value="UniProtKB-KW"/>
</dbReference>
<comment type="similarity">
    <text evidence="8">Belongs to the glycosyltransferase 2 family. CrtQ subfamily.</text>
</comment>
<evidence type="ECO:0000259" key="11">
    <source>
        <dbReference type="Pfam" id="PF00535"/>
    </source>
</evidence>
<accession>A0A6J4S9V5</accession>
<dbReference type="Gene3D" id="3.90.550.10">
    <property type="entry name" value="Spore Coat Polysaccharide Biosynthesis Protein SpsA, Chain A"/>
    <property type="match status" value="2"/>
</dbReference>
<dbReference type="CDD" id="cd00761">
    <property type="entry name" value="Glyco_tranf_GTA_type"/>
    <property type="match status" value="1"/>
</dbReference>
<dbReference type="InterPro" id="IPR029044">
    <property type="entry name" value="Nucleotide-diphossugar_trans"/>
</dbReference>
<name>A0A6J4S9V5_9ACTN</name>
<gene>
    <name evidence="12" type="ORF">AVDCRST_MAG25-3453</name>
</gene>
<evidence type="ECO:0000256" key="2">
    <source>
        <dbReference type="ARBA" id="ARBA00022475"/>
    </source>
</evidence>
<organism evidence="12">
    <name type="scientific">uncultured Rubrobacteraceae bacterium</name>
    <dbReference type="NCBI Taxonomy" id="349277"/>
    <lineage>
        <taxon>Bacteria</taxon>
        <taxon>Bacillati</taxon>
        <taxon>Actinomycetota</taxon>
        <taxon>Rubrobacteria</taxon>
        <taxon>Rubrobacterales</taxon>
        <taxon>Rubrobacteraceae</taxon>
        <taxon>environmental samples</taxon>
    </lineage>
</organism>
<evidence type="ECO:0000256" key="7">
    <source>
        <dbReference type="ARBA" id="ARBA00037904"/>
    </source>
</evidence>
<proteinExistence type="inferred from homology"/>
<reference evidence="12" key="1">
    <citation type="submission" date="2020-02" db="EMBL/GenBank/DDBJ databases">
        <authorList>
            <person name="Meier V. D."/>
        </authorList>
    </citation>
    <scope>NUCLEOTIDE SEQUENCE</scope>
    <source>
        <strain evidence="12">AVDCRST_MAG25</strain>
    </source>
</reference>
<sequence>MTLAMPHRELRASVVVPARNEEALIRACLTALAAQEDVPAEQYEVLLVLDRCEDETEARAREFASEHPAFGLHLLYGPGRGAGHARRVGMEEACARLVSVGRREGLVASTDADTVVAPDWLRAQLDVAARGARAIGGRIELREDEELPREVGEWREEQGREKHLELLATRAPDGAAEHWQFSGASLALTAATYAEVGGLEPRAALEDEYLERALERCSIPIERPLAVRVQTSARTIGRANRGLARDLALASWVRRNTFDGDDFDIAAIAETKKASGTTVSVILPMGGKGRGTSALLEALAPLTEAGLVDEKIVLSGEAGEISAPHGARVYPDAELLPAFGPVRGYGDALWRGLAVSKGEILLFLDPSVPDPEGRRALGLMAPLVSREALHFVKGFSPAGSGEDPGGAMYLSELAARPLLNLYRPELAGFVDPVSAEIAARRDLLMSLPFPAGYGASLSLLLDAFREKGIGALAQVRLGERPEKGIPLADLGEAAYATLTAAMARIDAGGLEDRAPGPLFLPLPGSPTRLGQRRVAVEERPPLRSLRPSDLAETTTRRRGAR</sequence>
<evidence type="ECO:0000256" key="1">
    <source>
        <dbReference type="ARBA" id="ARBA00004236"/>
    </source>
</evidence>
<evidence type="ECO:0000256" key="4">
    <source>
        <dbReference type="ARBA" id="ARBA00022679"/>
    </source>
</evidence>
<dbReference type="Pfam" id="PF00535">
    <property type="entry name" value="Glycos_transf_2"/>
    <property type="match status" value="1"/>
</dbReference>
<keyword evidence="5" id="KW-0472">Membrane</keyword>
<comment type="subcellular location">
    <subcellularLocation>
        <location evidence="1">Cell membrane</location>
    </subcellularLocation>
</comment>
<dbReference type="InterPro" id="IPR001173">
    <property type="entry name" value="Glyco_trans_2-like"/>
</dbReference>
<comment type="pathway">
    <text evidence="7">Carotenoid biosynthesis; staphyloxanthin biosynthesis; staphyloxanthin from farnesyl diphosphate: step 4/5.</text>
</comment>
<evidence type="ECO:0000256" key="10">
    <source>
        <dbReference type="SAM" id="MobiDB-lite"/>
    </source>
</evidence>
<evidence type="ECO:0000256" key="5">
    <source>
        <dbReference type="ARBA" id="ARBA00023136"/>
    </source>
</evidence>
<comment type="function">
    <text evidence="6">Catalyzes the glycosylation of 4,4'-diaponeurosporenoate, i.e. the esterification of glucose at the C1'' position with the carboxyl group of 4,4'-diaponeurosporenic acid, to form glycosyl-4,4'-diaponeurosporenoate. This is a step in the biosynthesis of staphyloxanthin, an orange pigment present in most staphylococci strains.</text>
</comment>
<dbReference type="PANTHER" id="PTHR43646:SF2">
    <property type="entry name" value="GLYCOSYLTRANSFERASE 2-LIKE DOMAIN-CONTAINING PROTEIN"/>
    <property type="match status" value="1"/>
</dbReference>
<feature type="region of interest" description="Disordered" evidence="10">
    <location>
        <begin position="518"/>
        <end position="561"/>
    </location>
</feature>